<feature type="binding site" evidence="15">
    <location>
        <position position="65"/>
    </location>
    <ligand>
        <name>Mg(2+)</name>
        <dbReference type="ChEBI" id="CHEBI:18420"/>
    </ligand>
</feature>
<reference evidence="19 20" key="1">
    <citation type="submission" date="2016-11" db="EMBL/GenBank/DDBJ databases">
        <authorList>
            <person name="Jaros S."/>
            <person name="Januszkiewicz K."/>
            <person name="Wedrychowicz H."/>
        </authorList>
    </citation>
    <scope>NUCLEOTIDE SEQUENCE [LARGE SCALE GENOMIC DNA]</scope>
    <source>
        <strain evidence="19 20">DSM 21986</strain>
    </source>
</reference>
<dbReference type="EC" id="3.1.26.3" evidence="15"/>
<comment type="cofactor">
    <cofactor evidence="15">
        <name>Mg(2+)</name>
        <dbReference type="ChEBI" id="CHEBI:18420"/>
    </cofactor>
</comment>
<dbReference type="GO" id="GO:0046872">
    <property type="term" value="F:metal ion binding"/>
    <property type="evidence" value="ECO:0007669"/>
    <property type="project" value="UniProtKB-KW"/>
</dbReference>
<keyword evidence="6 15" id="KW-0698">rRNA processing</keyword>
<dbReference type="SMART" id="SM00535">
    <property type="entry name" value="RIBOc"/>
    <property type="match status" value="1"/>
</dbReference>
<dbReference type="EMBL" id="FQUS01000014">
    <property type="protein sequence ID" value="SHF87269.1"/>
    <property type="molecule type" value="Genomic_DNA"/>
</dbReference>
<dbReference type="Pfam" id="PF00035">
    <property type="entry name" value="dsrm"/>
    <property type="match status" value="1"/>
</dbReference>
<dbReference type="GO" id="GO:0042802">
    <property type="term" value="F:identical protein binding"/>
    <property type="evidence" value="ECO:0007669"/>
    <property type="project" value="UniProtKB-ARBA"/>
</dbReference>
<proteinExistence type="inferred from homology"/>
<keyword evidence="14 15" id="KW-0694">RNA-binding</keyword>
<name>A0A1M5F6X0_9BACT</name>
<dbReference type="STRING" id="1194090.SAMN05443144_11481"/>
<comment type="subcellular location">
    <subcellularLocation>
        <location evidence="2 15">Cytoplasm</location>
    </subcellularLocation>
</comment>
<feature type="binding site" evidence="15">
    <location>
        <position position="141"/>
    </location>
    <ligand>
        <name>Mg(2+)</name>
        <dbReference type="ChEBI" id="CHEBI:18420"/>
    </ligand>
</feature>
<evidence type="ECO:0000256" key="1">
    <source>
        <dbReference type="ARBA" id="ARBA00000109"/>
    </source>
</evidence>
<comment type="similarity">
    <text evidence="3">Belongs to the ribonuclease III family.</text>
</comment>
<dbReference type="PROSITE" id="PS50142">
    <property type="entry name" value="RNASE_3_2"/>
    <property type="match status" value="1"/>
</dbReference>
<evidence type="ECO:0000259" key="18">
    <source>
        <dbReference type="PROSITE" id="PS50142"/>
    </source>
</evidence>
<dbReference type="SMART" id="SM00358">
    <property type="entry name" value="DSRM"/>
    <property type="match status" value="1"/>
</dbReference>
<keyword evidence="5 15" id="KW-0963">Cytoplasm</keyword>
<dbReference type="Proteomes" id="UP000184041">
    <property type="component" value="Unassembled WGS sequence"/>
</dbReference>
<feature type="region of interest" description="Disordered" evidence="16">
    <location>
        <begin position="226"/>
        <end position="249"/>
    </location>
</feature>
<dbReference type="GO" id="GO:0010468">
    <property type="term" value="P:regulation of gene expression"/>
    <property type="evidence" value="ECO:0007669"/>
    <property type="project" value="TreeGrafter"/>
</dbReference>
<keyword evidence="11 15" id="KW-0255">Endonuclease</keyword>
<dbReference type="PANTHER" id="PTHR11207:SF0">
    <property type="entry name" value="RIBONUCLEASE 3"/>
    <property type="match status" value="1"/>
</dbReference>
<dbReference type="GO" id="GO:0005737">
    <property type="term" value="C:cytoplasm"/>
    <property type="evidence" value="ECO:0007669"/>
    <property type="project" value="UniProtKB-SubCell"/>
</dbReference>
<feature type="active site" evidence="15">
    <location>
        <position position="141"/>
    </location>
</feature>
<dbReference type="PROSITE" id="PS50137">
    <property type="entry name" value="DS_RBD"/>
    <property type="match status" value="1"/>
</dbReference>
<dbReference type="HAMAP" id="MF_00104">
    <property type="entry name" value="RNase_III"/>
    <property type="match status" value="1"/>
</dbReference>
<dbReference type="GO" id="GO:0019843">
    <property type="term" value="F:rRNA binding"/>
    <property type="evidence" value="ECO:0007669"/>
    <property type="project" value="UniProtKB-KW"/>
</dbReference>
<dbReference type="Gene3D" id="3.30.160.20">
    <property type="match status" value="1"/>
</dbReference>
<evidence type="ECO:0000256" key="9">
    <source>
        <dbReference type="ARBA" id="ARBA00022722"/>
    </source>
</evidence>
<evidence type="ECO:0000256" key="4">
    <source>
        <dbReference type="ARBA" id="ARBA00011738"/>
    </source>
</evidence>
<feature type="domain" description="RNase III" evidence="18">
    <location>
        <begin position="23"/>
        <end position="152"/>
    </location>
</feature>
<dbReference type="InterPro" id="IPR036389">
    <property type="entry name" value="RNase_III_sf"/>
</dbReference>
<feature type="binding site" evidence="15">
    <location>
        <position position="138"/>
    </location>
    <ligand>
        <name>Mg(2+)</name>
        <dbReference type="ChEBI" id="CHEBI:18420"/>
    </ligand>
</feature>
<evidence type="ECO:0000313" key="20">
    <source>
        <dbReference type="Proteomes" id="UP000184041"/>
    </source>
</evidence>
<comment type="subunit">
    <text evidence="4 15">Homodimer.</text>
</comment>
<dbReference type="SUPFAM" id="SSF54768">
    <property type="entry name" value="dsRNA-binding domain-like"/>
    <property type="match status" value="1"/>
</dbReference>
<dbReference type="RefSeq" id="WP_073065311.1">
    <property type="nucleotide sequence ID" value="NZ_FQUS01000014.1"/>
</dbReference>
<keyword evidence="13 15" id="KW-0460">Magnesium</keyword>
<dbReference type="PROSITE" id="PS00517">
    <property type="entry name" value="RNASE_3_1"/>
    <property type="match status" value="1"/>
</dbReference>
<dbReference type="GO" id="GO:0004525">
    <property type="term" value="F:ribonuclease III activity"/>
    <property type="evidence" value="ECO:0007669"/>
    <property type="project" value="UniProtKB-UniRule"/>
</dbReference>
<comment type="function">
    <text evidence="15">Digests double-stranded RNA. Involved in the processing of primary rRNA transcript to yield the immediate precursors to the large and small rRNAs (23S and 16S). Processes some mRNAs, and tRNAs when they are encoded in the rRNA operon. Processes pre-crRNA and tracrRNA of type II CRISPR loci if present in the organism.</text>
</comment>
<evidence type="ECO:0000256" key="5">
    <source>
        <dbReference type="ARBA" id="ARBA00022490"/>
    </source>
</evidence>
<dbReference type="Pfam" id="PF14622">
    <property type="entry name" value="Ribonucleas_3_3"/>
    <property type="match status" value="1"/>
</dbReference>
<keyword evidence="9 15" id="KW-0540">Nuclease</keyword>
<sequence length="249" mass="28478">MFEKLRDLFKSEKKLSPELKKRIDKLERIIETPVDNPFIYVQALRHRSTLVENDFGPTDSYERLEFLGDAVLDLIVTEIIFDLFPEKNEGFLTKLRAKLVKGDTLAMFARKLQLNELMLLADQVQGQGIENSKSILADVFEALIGALYLDAGYKPVSLFVRRIIDRHIDFDTITTTLDNYKSLLLEFAQARQMEIPTYSLVSERGPGHDKTFEIEVYVDEKPVAKGVGKSKKEAEQNAAQKALEKIHKN</sequence>
<keyword evidence="7 15" id="KW-0507">mRNA processing</keyword>
<dbReference type="CDD" id="cd00593">
    <property type="entry name" value="RIBOc"/>
    <property type="match status" value="1"/>
</dbReference>
<evidence type="ECO:0000256" key="12">
    <source>
        <dbReference type="ARBA" id="ARBA00022801"/>
    </source>
</evidence>
<dbReference type="OrthoDB" id="9805026at2"/>
<dbReference type="NCBIfam" id="TIGR02191">
    <property type="entry name" value="RNaseIII"/>
    <property type="match status" value="1"/>
</dbReference>
<evidence type="ECO:0000259" key="17">
    <source>
        <dbReference type="PROSITE" id="PS50137"/>
    </source>
</evidence>
<dbReference type="FunFam" id="3.30.160.20:FF:000003">
    <property type="entry name" value="Ribonuclease 3"/>
    <property type="match status" value="1"/>
</dbReference>
<organism evidence="19 20">
    <name type="scientific">Fodinibius roseus</name>
    <dbReference type="NCBI Taxonomy" id="1194090"/>
    <lineage>
        <taxon>Bacteria</taxon>
        <taxon>Pseudomonadati</taxon>
        <taxon>Balneolota</taxon>
        <taxon>Balneolia</taxon>
        <taxon>Balneolales</taxon>
        <taxon>Balneolaceae</taxon>
        <taxon>Fodinibius</taxon>
    </lineage>
</organism>
<evidence type="ECO:0000256" key="10">
    <source>
        <dbReference type="ARBA" id="ARBA00022723"/>
    </source>
</evidence>
<keyword evidence="20" id="KW-1185">Reference proteome</keyword>
<dbReference type="CDD" id="cd10845">
    <property type="entry name" value="DSRM_RNAse_III_family"/>
    <property type="match status" value="1"/>
</dbReference>
<feature type="active site" evidence="15">
    <location>
        <position position="69"/>
    </location>
</feature>
<evidence type="ECO:0000313" key="19">
    <source>
        <dbReference type="EMBL" id="SHF87269.1"/>
    </source>
</evidence>
<evidence type="ECO:0000256" key="8">
    <source>
        <dbReference type="ARBA" id="ARBA00022694"/>
    </source>
</evidence>
<keyword evidence="8 15" id="KW-0819">tRNA processing</keyword>
<dbReference type="InterPro" id="IPR000999">
    <property type="entry name" value="RNase_III_dom"/>
</dbReference>
<accession>A0A1M5F6X0</accession>
<dbReference type="InterPro" id="IPR014720">
    <property type="entry name" value="dsRBD_dom"/>
</dbReference>
<dbReference type="Gene3D" id="1.10.1520.10">
    <property type="entry name" value="Ribonuclease III domain"/>
    <property type="match status" value="1"/>
</dbReference>
<keyword evidence="12 15" id="KW-0378">Hydrolase</keyword>
<keyword evidence="15" id="KW-0699">rRNA-binding</keyword>
<evidence type="ECO:0000256" key="6">
    <source>
        <dbReference type="ARBA" id="ARBA00022552"/>
    </source>
</evidence>
<evidence type="ECO:0000256" key="14">
    <source>
        <dbReference type="ARBA" id="ARBA00022884"/>
    </source>
</evidence>
<protein>
    <recommendedName>
        <fullName evidence="15">Ribonuclease 3</fullName>
        <ecNumber evidence="15">3.1.26.3</ecNumber>
    </recommendedName>
    <alternativeName>
        <fullName evidence="15">Ribonuclease III</fullName>
        <shortName evidence="15">RNase III</shortName>
    </alternativeName>
</protein>
<evidence type="ECO:0000256" key="7">
    <source>
        <dbReference type="ARBA" id="ARBA00022664"/>
    </source>
</evidence>
<dbReference type="AlphaFoldDB" id="A0A1M5F6X0"/>
<dbReference type="GO" id="GO:0006364">
    <property type="term" value="P:rRNA processing"/>
    <property type="evidence" value="ECO:0007669"/>
    <property type="project" value="UniProtKB-UniRule"/>
</dbReference>
<evidence type="ECO:0000256" key="3">
    <source>
        <dbReference type="ARBA" id="ARBA00010183"/>
    </source>
</evidence>
<evidence type="ECO:0000256" key="15">
    <source>
        <dbReference type="HAMAP-Rule" id="MF_00104"/>
    </source>
</evidence>
<dbReference type="FunFam" id="1.10.1520.10:FF:000001">
    <property type="entry name" value="Ribonuclease 3"/>
    <property type="match status" value="1"/>
</dbReference>
<gene>
    <name evidence="15" type="primary">rnc</name>
    <name evidence="19" type="ORF">SAMN05443144_11481</name>
</gene>
<dbReference type="GO" id="GO:0006397">
    <property type="term" value="P:mRNA processing"/>
    <property type="evidence" value="ECO:0007669"/>
    <property type="project" value="UniProtKB-UniRule"/>
</dbReference>
<dbReference type="InterPro" id="IPR011907">
    <property type="entry name" value="RNase_III"/>
</dbReference>
<dbReference type="GO" id="GO:0003725">
    <property type="term" value="F:double-stranded RNA binding"/>
    <property type="evidence" value="ECO:0007669"/>
    <property type="project" value="TreeGrafter"/>
</dbReference>
<evidence type="ECO:0000256" key="11">
    <source>
        <dbReference type="ARBA" id="ARBA00022759"/>
    </source>
</evidence>
<feature type="domain" description="DRBM" evidence="17">
    <location>
        <begin position="179"/>
        <end position="248"/>
    </location>
</feature>
<evidence type="ECO:0000256" key="2">
    <source>
        <dbReference type="ARBA" id="ARBA00004496"/>
    </source>
</evidence>
<comment type="catalytic activity">
    <reaction evidence="1 15">
        <text>Endonucleolytic cleavage to 5'-phosphomonoester.</text>
        <dbReference type="EC" id="3.1.26.3"/>
    </reaction>
</comment>
<dbReference type="GO" id="GO:0008033">
    <property type="term" value="P:tRNA processing"/>
    <property type="evidence" value="ECO:0007669"/>
    <property type="project" value="UniProtKB-KW"/>
</dbReference>
<dbReference type="PANTHER" id="PTHR11207">
    <property type="entry name" value="RIBONUCLEASE III"/>
    <property type="match status" value="1"/>
</dbReference>
<evidence type="ECO:0000256" key="16">
    <source>
        <dbReference type="SAM" id="MobiDB-lite"/>
    </source>
</evidence>
<dbReference type="SUPFAM" id="SSF69065">
    <property type="entry name" value="RNase III domain-like"/>
    <property type="match status" value="1"/>
</dbReference>
<keyword evidence="10 15" id="KW-0479">Metal-binding</keyword>
<evidence type="ECO:0000256" key="13">
    <source>
        <dbReference type="ARBA" id="ARBA00022842"/>
    </source>
</evidence>